<organism evidence="2 3">
    <name type="scientific">Streptomyces millisiae</name>
    <dbReference type="NCBI Taxonomy" id="3075542"/>
    <lineage>
        <taxon>Bacteria</taxon>
        <taxon>Bacillati</taxon>
        <taxon>Actinomycetota</taxon>
        <taxon>Actinomycetes</taxon>
        <taxon>Kitasatosporales</taxon>
        <taxon>Streptomycetaceae</taxon>
        <taxon>Streptomyces</taxon>
    </lineage>
</organism>
<reference evidence="3" key="1">
    <citation type="submission" date="2023-07" db="EMBL/GenBank/DDBJ databases">
        <title>30 novel species of actinomycetes from the DSMZ collection.</title>
        <authorList>
            <person name="Nouioui I."/>
        </authorList>
    </citation>
    <scope>NUCLEOTIDE SEQUENCE [LARGE SCALE GENOMIC DNA]</scope>
    <source>
        <strain evidence="3">DSM 44918</strain>
    </source>
</reference>
<evidence type="ECO:0008006" key="4">
    <source>
        <dbReference type="Google" id="ProtNLM"/>
    </source>
</evidence>
<dbReference type="EMBL" id="JAVREM010000009">
    <property type="protein sequence ID" value="MDT0318886.1"/>
    <property type="molecule type" value="Genomic_DNA"/>
</dbReference>
<dbReference type="RefSeq" id="WP_311597840.1">
    <property type="nucleotide sequence ID" value="NZ_JAVREM010000009.1"/>
</dbReference>
<evidence type="ECO:0000313" key="2">
    <source>
        <dbReference type="EMBL" id="MDT0318886.1"/>
    </source>
</evidence>
<keyword evidence="3" id="KW-1185">Reference proteome</keyword>
<comment type="caution">
    <text evidence="2">The sequence shown here is derived from an EMBL/GenBank/DDBJ whole genome shotgun (WGS) entry which is preliminary data.</text>
</comment>
<name>A0ABU2LMR9_9ACTN</name>
<evidence type="ECO:0000313" key="3">
    <source>
        <dbReference type="Proteomes" id="UP001183420"/>
    </source>
</evidence>
<evidence type="ECO:0000256" key="1">
    <source>
        <dbReference type="SAM" id="MobiDB-lite"/>
    </source>
</evidence>
<feature type="region of interest" description="Disordered" evidence="1">
    <location>
        <begin position="1"/>
        <end position="92"/>
    </location>
</feature>
<accession>A0ABU2LMR9</accession>
<protein>
    <recommendedName>
        <fullName evidence="4">Lipoprotein</fullName>
    </recommendedName>
</protein>
<proteinExistence type="predicted"/>
<sequence length="120" mass="12697">MAAALVGAAGCGTADSLEPDRGPRPAFTTDATPEAPEPDQEITDPLPDEGLTTTVPEPRQEEPTAEPEPEPDPTTAEPPPATEPADPEDEAMTAFCEAAEEWSEFWDDQMRDLCAPYAGG</sequence>
<dbReference type="Proteomes" id="UP001183420">
    <property type="component" value="Unassembled WGS sequence"/>
</dbReference>
<gene>
    <name evidence="2" type="ORF">RNC47_11115</name>
</gene>